<keyword evidence="4" id="KW-1185">Reference proteome</keyword>
<evidence type="ECO:0000256" key="2">
    <source>
        <dbReference type="PIRSR" id="PIRSR613078-2"/>
    </source>
</evidence>
<dbReference type="GO" id="GO:0005829">
    <property type="term" value="C:cytosol"/>
    <property type="evidence" value="ECO:0007669"/>
    <property type="project" value="TreeGrafter"/>
</dbReference>
<proteinExistence type="predicted"/>
<keyword evidence="1" id="KW-0378">Hydrolase</keyword>
<dbReference type="OrthoDB" id="9782128at2"/>
<dbReference type="Pfam" id="PF00300">
    <property type="entry name" value="His_Phos_1"/>
    <property type="match status" value="1"/>
</dbReference>
<dbReference type="Proteomes" id="UP000051500">
    <property type="component" value="Unassembled WGS sequence"/>
</dbReference>
<dbReference type="InterPro" id="IPR013078">
    <property type="entry name" value="His_Pase_superF_clade-1"/>
</dbReference>
<protein>
    <recommendedName>
        <fullName evidence="5">Phosphoglycerate mutase</fullName>
    </recommendedName>
</protein>
<evidence type="ECO:0000313" key="4">
    <source>
        <dbReference type="Proteomes" id="UP000051500"/>
    </source>
</evidence>
<evidence type="ECO:0008006" key="5">
    <source>
        <dbReference type="Google" id="ProtNLM"/>
    </source>
</evidence>
<feature type="binding site" evidence="2">
    <location>
        <position position="59"/>
    </location>
    <ligand>
        <name>substrate</name>
    </ligand>
</feature>
<dbReference type="EMBL" id="JQBZ01000016">
    <property type="protein sequence ID" value="KRN89336.1"/>
    <property type="molecule type" value="Genomic_DNA"/>
</dbReference>
<dbReference type="PATRIC" id="fig|1122146.4.peg.55"/>
<dbReference type="PANTHER" id="PTHR46517:SF1">
    <property type="entry name" value="FRUCTOSE-2,6-BISPHOSPHATASE TIGAR"/>
    <property type="match status" value="1"/>
</dbReference>
<dbReference type="AlphaFoldDB" id="A0A0R2KJ30"/>
<dbReference type="InterPro" id="IPR051695">
    <property type="entry name" value="Phosphoglycerate_Mutase"/>
</dbReference>
<dbReference type="eggNOG" id="COG0406">
    <property type="taxonomic scope" value="Bacteria"/>
</dbReference>
<dbReference type="SMART" id="SM00855">
    <property type="entry name" value="PGAM"/>
    <property type="match status" value="1"/>
</dbReference>
<dbReference type="GO" id="GO:0043456">
    <property type="term" value="P:regulation of pentose-phosphate shunt"/>
    <property type="evidence" value="ECO:0007669"/>
    <property type="project" value="TreeGrafter"/>
</dbReference>
<dbReference type="RefSeq" id="WP_027106458.1">
    <property type="nucleotide sequence ID" value="NZ_AUHP01000012.1"/>
</dbReference>
<dbReference type="GO" id="GO:0004331">
    <property type="term" value="F:fructose-2,6-bisphosphate 2-phosphatase activity"/>
    <property type="evidence" value="ECO:0007669"/>
    <property type="project" value="TreeGrafter"/>
</dbReference>
<dbReference type="InterPro" id="IPR029033">
    <property type="entry name" value="His_PPase_superfam"/>
</dbReference>
<organism evidence="3 4">
    <name type="scientific">Ligilactobacillus ceti DSM 22408</name>
    <dbReference type="NCBI Taxonomy" id="1122146"/>
    <lineage>
        <taxon>Bacteria</taxon>
        <taxon>Bacillati</taxon>
        <taxon>Bacillota</taxon>
        <taxon>Bacilli</taxon>
        <taxon>Lactobacillales</taxon>
        <taxon>Lactobacillaceae</taxon>
        <taxon>Ligilactobacillus</taxon>
    </lineage>
</organism>
<dbReference type="PANTHER" id="PTHR46517">
    <property type="entry name" value="FRUCTOSE-2,6-BISPHOSPHATASE TIGAR"/>
    <property type="match status" value="1"/>
</dbReference>
<gene>
    <name evidence="3" type="ORF">IV53_GL000053</name>
</gene>
<evidence type="ECO:0000313" key="3">
    <source>
        <dbReference type="EMBL" id="KRN89336.1"/>
    </source>
</evidence>
<dbReference type="CDD" id="cd07067">
    <property type="entry name" value="HP_PGM_like"/>
    <property type="match status" value="1"/>
</dbReference>
<dbReference type="Gene3D" id="3.40.50.1240">
    <property type="entry name" value="Phosphoglycerate mutase-like"/>
    <property type="match status" value="1"/>
</dbReference>
<dbReference type="SUPFAM" id="SSF53254">
    <property type="entry name" value="Phosphoglycerate mutase-like"/>
    <property type="match status" value="1"/>
</dbReference>
<dbReference type="STRING" id="1122146.IV53_GL000053"/>
<evidence type="ECO:0000256" key="1">
    <source>
        <dbReference type="ARBA" id="ARBA00022801"/>
    </source>
</evidence>
<accession>A0A0R2KJ30</accession>
<name>A0A0R2KJ30_9LACO</name>
<sequence>MKKTMYMMCCGETLFDELHRMQGWCDSPLTNKGIDQAKQAYEVLKERNFDATFCSYTRRAIETAEIISRSNYKKLLALNEMYFGTLEGTHFEKIGYPEMPYDEIMNYFAECGGESGREASRRIMRVCRDIMDKKGNDEVLVISHSLVASLLARESWMEDIEIDPEAKIFKGVIFKYSYRVSTKEFKLEEIINPAE</sequence>
<comment type="caution">
    <text evidence="3">The sequence shown here is derived from an EMBL/GenBank/DDBJ whole genome shotgun (WGS) entry which is preliminary data.</text>
</comment>
<reference evidence="3 4" key="1">
    <citation type="journal article" date="2015" name="Genome Announc.">
        <title>Expanding the biotechnology potential of lactobacilli through comparative genomics of 213 strains and associated genera.</title>
        <authorList>
            <person name="Sun Z."/>
            <person name="Harris H.M."/>
            <person name="McCann A."/>
            <person name="Guo C."/>
            <person name="Argimon S."/>
            <person name="Zhang W."/>
            <person name="Yang X."/>
            <person name="Jeffery I.B."/>
            <person name="Cooney J.C."/>
            <person name="Kagawa T.F."/>
            <person name="Liu W."/>
            <person name="Song Y."/>
            <person name="Salvetti E."/>
            <person name="Wrobel A."/>
            <person name="Rasinkangas P."/>
            <person name="Parkhill J."/>
            <person name="Rea M.C."/>
            <person name="O'Sullivan O."/>
            <person name="Ritari J."/>
            <person name="Douillard F.P."/>
            <person name="Paul Ross R."/>
            <person name="Yang R."/>
            <person name="Briner A.E."/>
            <person name="Felis G.E."/>
            <person name="de Vos W.M."/>
            <person name="Barrangou R."/>
            <person name="Klaenhammer T.R."/>
            <person name="Caufield P.W."/>
            <person name="Cui Y."/>
            <person name="Zhang H."/>
            <person name="O'Toole P.W."/>
        </authorList>
    </citation>
    <scope>NUCLEOTIDE SEQUENCE [LARGE SCALE GENOMIC DNA]</scope>
    <source>
        <strain evidence="3 4">DSM 22408</strain>
    </source>
</reference>
<dbReference type="GO" id="GO:0045820">
    <property type="term" value="P:negative regulation of glycolytic process"/>
    <property type="evidence" value="ECO:0007669"/>
    <property type="project" value="TreeGrafter"/>
</dbReference>